<dbReference type="InterPro" id="IPR001701">
    <property type="entry name" value="Glyco_hydro_9"/>
</dbReference>
<dbReference type="InterPro" id="IPR012341">
    <property type="entry name" value="6hp_glycosidase-like_sf"/>
</dbReference>
<protein>
    <recommendedName>
        <fullName evidence="3">cellulase</fullName>
        <ecNumber evidence="3">3.2.1.4</ecNumber>
    </recommendedName>
</protein>
<dbReference type="GO" id="GO:0030245">
    <property type="term" value="P:cellulose catabolic process"/>
    <property type="evidence" value="ECO:0007669"/>
    <property type="project" value="UniProtKB-KW"/>
</dbReference>
<keyword evidence="7" id="KW-0326">Glycosidase</keyword>
<keyword evidence="5" id="KW-0136">Cellulose degradation</keyword>
<evidence type="ECO:0000259" key="9">
    <source>
        <dbReference type="Pfam" id="PF00759"/>
    </source>
</evidence>
<dbReference type="Proteomes" id="UP000834106">
    <property type="component" value="Chromosome 10"/>
</dbReference>
<accession>A0AAD1ZGC5</accession>
<sequence length="243" mass="27115">MNRDLCPQPSFVDTIKRAMIPPNVGVRKYRSGDADIRYYYVGYAIKFNFPTSFAMTTLGWSEIEYSAKFIRHILLCRGCNQVQFVDVFCHDYVELERDRIHLAAEMDAALASASIVFKDNKKYSGKLMHSAKTLFKFSQDELRNNGFGIEGGWIWHDSPKPNPNIIIGAMVAGPDKNDGLDDLRANYNFVEPTLAGNAGLVAALVALSGDKYMGIDEDTINYALPSGWFQYSVTAAITTIVVT</sequence>
<reference evidence="10" key="1">
    <citation type="submission" date="2023-05" db="EMBL/GenBank/DDBJ databases">
        <authorList>
            <person name="Huff M."/>
        </authorList>
    </citation>
    <scope>NUCLEOTIDE SEQUENCE</scope>
</reference>
<dbReference type="EC" id="3.2.1.4" evidence="3"/>
<evidence type="ECO:0000256" key="3">
    <source>
        <dbReference type="ARBA" id="ARBA00012601"/>
    </source>
</evidence>
<keyword evidence="8" id="KW-0624">Polysaccharide degradation</keyword>
<evidence type="ECO:0000256" key="6">
    <source>
        <dbReference type="ARBA" id="ARBA00023277"/>
    </source>
</evidence>
<evidence type="ECO:0000313" key="11">
    <source>
        <dbReference type="Proteomes" id="UP000834106"/>
    </source>
</evidence>
<dbReference type="SUPFAM" id="SSF48208">
    <property type="entry name" value="Six-hairpin glycosidases"/>
    <property type="match status" value="2"/>
</dbReference>
<evidence type="ECO:0000256" key="5">
    <source>
        <dbReference type="ARBA" id="ARBA00023001"/>
    </source>
</evidence>
<comment type="catalytic activity">
    <reaction evidence="1">
        <text>Endohydrolysis of (1-&gt;4)-beta-D-glucosidic linkages in cellulose, lichenin and cereal beta-D-glucans.</text>
        <dbReference type="EC" id="3.2.1.4"/>
    </reaction>
</comment>
<name>A0AAD1ZGC5_9LAMI</name>
<keyword evidence="6" id="KW-0119">Carbohydrate metabolism</keyword>
<gene>
    <name evidence="10" type="ORF">FPE_LOCUS17029</name>
</gene>
<evidence type="ECO:0000256" key="8">
    <source>
        <dbReference type="ARBA" id="ARBA00023326"/>
    </source>
</evidence>
<keyword evidence="11" id="KW-1185">Reference proteome</keyword>
<dbReference type="EMBL" id="OU503045">
    <property type="protein sequence ID" value="CAI9769261.1"/>
    <property type="molecule type" value="Genomic_DNA"/>
</dbReference>
<dbReference type="InterPro" id="IPR008928">
    <property type="entry name" value="6-hairpin_glycosidase_sf"/>
</dbReference>
<dbReference type="Gene3D" id="1.50.10.10">
    <property type="match status" value="2"/>
</dbReference>
<dbReference type="GO" id="GO:0008810">
    <property type="term" value="F:cellulase activity"/>
    <property type="evidence" value="ECO:0007669"/>
    <property type="project" value="UniProtKB-EC"/>
</dbReference>
<dbReference type="Pfam" id="PF00759">
    <property type="entry name" value="Glyco_hydro_9"/>
    <property type="match status" value="2"/>
</dbReference>
<proteinExistence type="inferred from homology"/>
<feature type="domain" description="Glycoside hydrolase family 9" evidence="9">
    <location>
        <begin position="153"/>
        <end position="204"/>
    </location>
</feature>
<keyword evidence="4" id="KW-0378">Hydrolase</keyword>
<evidence type="ECO:0000256" key="1">
    <source>
        <dbReference type="ARBA" id="ARBA00000966"/>
    </source>
</evidence>
<comment type="similarity">
    <text evidence="2">Belongs to the glycosyl hydrolase 9 (cellulase E) family.</text>
</comment>
<evidence type="ECO:0000256" key="2">
    <source>
        <dbReference type="ARBA" id="ARBA00007072"/>
    </source>
</evidence>
<evidence type="ECO:0000256" key="7">
    <source>
        <dbReference type="ARBA" id="ARBA00023295"/>
    </source>
</evidence>
<feature type="domain" description="Glycoside hydrolase family 9" evidence="9">
    <location>
        <begin position="101"/>
        <end position="139"/>
    </location>
</feature>
<evidence type="ECO:0000256" key="4">
    <source>
        <dbReference type="ARBA" id="ARBA00022801"/>
    </source>
</evidence>
<organism evidence="10 11">
    <name type="scientific">Fraxinus pennsylvanica</name>
    <dbReference type="NCBI Taxonomy" id="56036"/>
    <lineage>
        <taxon>Eukaryota</taxon>
        <taxon>Viridiplantae</taxon>
        <taxon>Streptophyta</taxon>
        <taxon>Embryophyta</taxon>
        <taxon>Tracheophyta</taxon>
        <taxon>Spermatophyta</taxon>
        <taxon>Magnoliopsida</taxon>
        <taxon>eudicotyledons</taxon>
        <taxon>Gunneridae</taxon>
        <taxon>Pentapetalae</taxon>
        <taxon>asterids</taxon>
        <taxon>lamiids</taxon>
        <taxon>Lamiales</taxon>
        <taxon>Oleaceae</taxon>
        <taxon>Oleeae</taxon>
        <taxon>Fraxinus</taxon>
    </lineage>
</organism>
<evidence type="ECO:0000313" key="10">
    <source>
        <dbReference type="EMBL" id="CAI9769261.1"/>
    </source>
</evidence>
<dbReference type="AlphaFoldDB" id="A0AAD1ZGC5"/>
<dbReference type="PANTHER" id="PTHR22298">
    <property type="entry name" value="ENDO-1,4-BETA-GLUCANASE"/>
    <property type="match status" value="1"/>
</dbReference>